<evidence type="ECO:0000256" key="7">
    <source>
        <dbReference type="ARBA" id="ARBA00023065"/>
    </source>
</evidence>
<accession>A0A502FAV6</accession>
<name>A0A502FAV6_9SPHN</name>
<dbReference type="OrthoDB" id="9760333at2"/>
<evidence type="ECO:0000256" key="10">
    <source>
        <dbReference type="ARBA" id="ARBA00023237"/>
    </source>
</evidence>
<evidence type="ECO:0000256" key="4">
    <source>
        <dbReference type="ARBA" id="ARBA00022496"/>
    </source>
</evidence>
<keyword evidence="8 12" id="KW-0798">TonB box</keyword>
<dbReference type="RefSeq" id="WP_140852629.1">
    <property type="nucleotide sequence ID" value="NZ_RCZC01000013.1"/>
</dbReference>
<keyword evidence="3 11" id="KW-1134">Transmembrane beta strand</keyword>
<keyword evidence="16" id="KW-0675">Receptor</keyword>
<dbReference type="GO" id="GO:0009279">
    <property type="term" value="C:cell outer membrane"/>
    <property type="evidence" value="ECO:0007669"/>
    <property type="project" value="UniProtKB-SubCell"/>
</dbReference>
<keyword evidence="17" id="KW-1185">Reference proteome</keyword>
<protein>
    <submittedName>
        <fullName evidence="16">TonB-dependent receptor</fullName>
    </submittedName>
</protein>
<keyword evidence="2 11" id="KW-0813">Transport</keyword>
<evidence type="ECO:0000313" key="17">
    <source>
        <dbReference type="Proteomes" id="UP000319931"/>
    </source>
</evidence>
<evidence type="ECO:0000256" key="8">
    <source>
        <dbReference type="ARBA" id="ARBA00023077"/>
    </source>
</evidence>
<evidence type="ECO:0000259" key="15">
    <source>
        <dbReference type="Pfam" id="PF07715"/>
    </source>
</evidence>
<feature type="region of interest" description="Disordered" evidence="13">
    <location>
        <begin position="26"/>
        <end position="54"/>
    </location>
</feature>
<keyword evidence="6" id="KW-0408">Iron</keyword>
<dbReference type="Pfam" id="PF00593">
    <property type="entry name" value="TonB_dep_Rec_b-barrel"/>
    <property type="match status" value="1"/>
</dbReference>
<evidence type="ECO:0000256" key="13">
    <source>
        <dbReference type="SAM" id="MobiDB-lite"/>
    </source>
</evidence>
<comment type="similarity">
    <text evidence="11 12">Belongs to the TonB-dependent receptor family.</text>
</comment>
<dbReference type="InterPro" id="IPR000531">
    <property type="entry name" value="Beta-barrel_TonB"/>
</dbReference>
<evidence type="ECO:0000256" key="9">
    <source>
        <dbReference type="ARBA" id="ARBA00023136"/>
    </source>
</evidence>
<keyword evidence="10 11" id="KW-0998">Cell outer membrane</keyword>
<proteinExistence type="inferred from homology"/>
<comment type="subcellular location">
    <subcellularLocation>
        <location evidence="1 11">Cell outer membrane</location>
        <topology evidence="1 11">Multi-pass membrane protein</topology>
    </subcellularLocation>
</comment>
<dbReference type="Proteomes" id="UP000319931">
    <property type="component" value="Unassembled WGS sequence"/>
</dbReference>
<dbReference type="AlphaFoldDB" id="A0A502FAV6"/>
<evidence type="ECO:0000256" key="11">
    <source>
        <dbReference type="PROSITE-ProRule" id="PRU01360"/>
    </source>
</evidence>
<dbReference type="InterPro" id="IPR039426">
    <property type="entry name" value="TonB-dep_rcpt-like"/>
</dbReference>
<reference evidence="16 17" key="1">
    <citation type="journal article" date="2019" name="Environ. Microbiol.">
        <title>Species interactions and distinct microbial communities in high Arctic permafrost affected cryosols are associated with the CH4 and CO2 gas fluxes.</title>
        <authorList>
            <person name="Altshuler I."/>
            <person name="Hamel J."/>
            <person name="Turney S."/>
            <person name="Magnuson E."/>
            <person name="Levesque R."/>
            <person name="Greer C."/>
            <person name="Whyte L.G."/>
        </authorList>
    </citation>
    <scope>NUCLEOTIDE SEQUENCE [LARGE SCALE GENOMIC DNA]</scope>
    <source>
        <strain evidence="16 17">E6.1</strain>
    </source>
</reference>
<sequence>MKVPSELRFALSTAALVIGVQATGASAQSTPRGPVAPDAGPQRPVAAPPSSNAAALPGQNVDDIIVTAQKRSQSLQNVPIVVTTVTKQLLQDSGVKDIKDLALLAPGLLVTSTSSEASTTARIRGIGTVGDNPGLESSVGVVIDGVYRSRNGVGFGDLGDVERIEVLKGPQGTLFGKSATAGVINIITALPQFKFGTNAEFTASNYGGFGGAAEVTGPLSDKLAVSLYFADRQRDGFFNVNTGAGPRADTRDTDRNFYTGRAQILYKATDALTLRLIGDISHRSENCCIAVITRASQAPAPNLAQNIVAALGGNDGNPTRPYDRTAYSNWPDHQTIVDKGVSLQADWTVGPGSLTSITAYRDWKTRGGFDADFSTADIDYLPDDDRNSSQFRTFSQELRYAGTAGKLDYLVGGFYSHERLRQNTAVLVGSQFTPYLSLLFSSLVEGHPDPTFLRTGLTFPFVGGVNYAANSGGVDRYRQTDDTYAIFTDNTLHLSDKFSLQGGARLNFDDKSLDQTSTNIGGGAGCGAANAAFGILNGANPTAAAQLASVNETMCLPFLSPGYNNFTNQQKESETALTGTVKAVYRFDRNLLVYASYARGYKAGGFNLDRVQCTVGEPGCAVGSAAVITPIRNTKFGRETNNSFELGEKATLFNRKLLFNVSLFYQRYAGFQLNSFNGLVFVVDSIPHVVSKGIDTDFVWFATPRLSFQGGLTIADTRYDLTTSELAGLKLRTGFQGGQYSRLSLAPLYSASLSGTYTQDLGDTYKARFTMGAKYSSRYNTGSDLDPGKTQKGYIVSNIRLGIGPRNDRWSLEGWADNLFDTNYKQVTFDSGFQNVPTNATGTLDAFLGAPRTYGLTLRVEY</sequence>
<organism evidence="16 17">
    <name type="scientific">Sphingomonas glacialis</name>
    <dbReference type="NCBI Taxonomy" id="658225"/>
    <lineage>
        <taxon>Bacteria</taxon>
        <taxon>Pseudomonadati</taxon>
        <taxon>Pseudomonadota</taxon>
        <taxon>Alphaproteobacteria</taxon>
        <taxon>Sphingomonadales</taxon>
        <taxon>Sphingomonadaceae</taxon>
        <taxon>Sphingomonas</taxon>
    </lineage>
</organism>
<evidence type="ECO:0000256" key="6">
    <source>
        <dbReference type="ARBA" id="ARBA00023004"/>
    </source>
</evidence>
<keyword evidence="7" id="KW-0406">Ion transport</keyword>
<evidence type="ECO:0000256" key="5">
    <source>
        <dbReference type="ARBA" id="ARBA00022692"/>
    </source>
</evidence>
<dbReference type="Gene3D" id="2.40.170.20">
    <property type="entry name" value="TonB-dependent receptor, beta-barrel domain"/>
    <property type="match status" value="1"/>
</dbReference>
<dbReference type="Pfam" id="PF07715">
    <property type="entry name" value="Plug"/>
    <property type="match status" value="1"/>
</dbReference>
<evidence type="ECO:0000313" key="16">
    <source>
        <dbReference type="EMBL" id="TPG46510.1"/>
    </source>
</evidence>
<dbReference type="InterPro" id="IPR012910">
    <property type="entry name" value="Plug_dom"/>
</dbReference>
<dbReference type="PANTHER" id="PTHR32552:SF81">
    <property type="entry name" value="TONB-DEPENDENT OUTER MEMBRANE RECEPTOR"/>
    <property type="match status" value="1"/>
</dbReference>
<dbReference type="InterPro" id="IPR036942">
    <property type="entry name" value="Beta-barrel_TonB_sf"/>
</dbReference>
<evidence type="ECO:0000256" key="12">
    <source>
        <dbReference type="RuleBase" id="RU003357"/>
    </source>
</evidence>
<keyword evidence="9 11" id="KW-0472">Membrane</keyword>
<keyword evidence="4" id="KW-0410">Iron transport</keyword>
<comment type="caution">
    <text evidence="16">The sequence shown here is derived from an EMBL/GenBank/DDBJ whole genome shotgun (WGS) entry which is preliminary data.</text>
</comment>
<feature type="domain" description="TonB-dependent receptor-like beta-barrel" evidence="14">
    <location>
        <begin position="312"/>
        <end position="819"/>
    </location>
</feature>
<dbReference type="EMBL" id="RCZC01000013">
    <property type="protein sequence ID" value="TPG46510.1"/>
    <property type="molecule type" value="Genomic_DNA"/>
</dbReference>
<evidence type="ECO:0000256" key="3">
    <source>
        <dbReference type="ARBA" id="ARBA00022452"/>
    </source>
</evidence>
<evidence type="ECO:0000256" key="2">
    <source>
        <dbReference type="ARBA" id="ARBA00022448"/>
    </source>
</evidence>
<gene>
    <name evidence="16" type="ORF">EAH76_23085</name>
</gene>
<dbReference type="GO" id="GO:0006826">
    <property type="term" value="P:iron ion transport"/>
    <property type="evidence" value="ECO:0007669"/>
    <property type="project" value="UniProtKB-KW"/>
</dbReference>
<evidence type="ECO:0000259" key="14">
    <source>
        <dbReference type="Pfam" id="PF00593"/>
    </source>
</evidence>
<dbReference type="PROSITE" id="PS52016">
    <property type="entry name" value="TONB_DEPENDENT_REC_3"/>
    <property type="match status" value="1"/>
</dbReference>
<dbReference type="SUPFAM" id="SSF56935">
    <property type="entry name" value="Porins"/>
    <property type="match status" value="1"/>
</dbReference>
<evidence type="ECO:0000256" key="1">
    <source>
        <dbReference type="ARBA" id="ARBA00004571"/>
    </source>
</evidence>
<feature type="domain" description="TonB-dependent receptor plug" evidence="15">
    <location>
        <begin position="75"/>
        <end position="183"/>
    </location>
</feature>
<keyword evidence="5 11" id="KW-0812">Transmembrane</keyword>
<dbReference type="PANTHER" id="PTHR32552">
    <property type="entry name" value="FERRICHROME IRON RECEPTOR-RELATED"/>
    <property type="match status" value="1"/>
</dbReference>